<name>A0A561PN80_9BACT</name>
<reference evidence="1 2" key="1">
    <citation type="submission" date="2019-06" db="EMBL/GenBank/DDBJ databases">
        <title>Sorghum-associated microbial communities from plants grown in Nebraska, USA.</title>
        <authorList>
            <person name="Schachtman D."/>
        </authorList>
    </citation>
    <scope>NUCLEOTIDE SEQUENCE [LARGE SCALE GENOMIC DNA]</scope>
    <source>
        <strain evidence="1 2">1209</strain>
    </source>
</reference>
<dbReference type="EMBL" id="VIWO01000005">
    <property type="protein sequence ID" value="TWF39573.1"/>
    <property type="molecule type" value="Genomic_DNA"/>
</dbReference>
<dbReference type="RefSeq" id="WP_145670774.1">
    <property type="nucleotide sequence ID" value="NZ_VIWO01000005.1"/>
</dbReference>
<dbReference type="OrthoDB" id="644589at2"/>
<proteinExistence type="predicted"/>
<dbReference type="Proteomes" id="UP000320811">
    <property type="component" value="Unassembled WGS sequence"/>
</dbReference>
<protein>
    <submittedName>
        <fullName evidence="1">Uncharacterized protein</fullName>
    </submittedName>
</protein>
<accession>A0A561PN80</accession>
<evidence type="ECO:0000313" key="1">
    <source>
        <dbReference type="EMBL" id="TWF39573.1"/>
    </source>
</evidence>
<gene>
    <name evidence="1" type="ORF">FHW36_10510</name>
</gene>
<dbReference type="AlphaFoldDB" id="A0A561PN80"/>
<comment type="caution">
    <text evidence="1">The sequence shown here is derived from an EMBL/GenBank/DDBJ whole genome shotgun (WGS) entry which is preliminary data.</text>
</comment>
<sequence>MQQFYPLSFFEKLIQVDLPQMAHIQKQPDEELFTQLVTKVANEKNNILERIGRYLYELRKEKQVGWFIQHSQQHLVNLMNQLAAHLPADSLLQVHVPCLEYTWPNLYQVIYHNLGELLSYIEQKFERYLDIDCCVPASYQVKARLKFQQDIALLNEGLVVSGVDEQLQSIIGMPFLELSKGNHINSRLTYRQLHYLTEMNKRLFQLLDASGGSDHFPEKLHELLLFINFNSIHYFEYWRNMITTALTNHHTIREKLERLMYLQKEISQAVLKPALAFNTMRPLLQNKMQAWLAEEITYYKEVSTANGGAYLPDELIRWKGFKIQTIFSVPQLGHILKLLLDSGLYLNKNRSEVLEFFSYFFTSVKQDSVSPGSLRTNFYKDNAAVSRSVQDILMQLANLSHKGPGMVAFLVMNYLLQ</sequence>
<organism evidence="1 2">
    <name type="scientific">Chitinophaga polysaccharea</name>
    <dbReference type="NCBI Taxonomy" id="1293035"/>
    <lineage>
        <taxon>Bacteria</taxon>
        <taxon>Pseudomonadati</taxon>
        <taxon>Bacteroidota</taxon>
        <taxon>Chitinophagia</taxon>
        <taxon>Chitinophagales</taxon>
        <taxon>Chitinophagaceae</taxon>
        <taxon>Chitinophaga</taxon>
    </lineage>
</organism>
<keyword evidence="2" id="KW-1185">Reference proteome</keyword>
<evidence type="ECO:0000313" key="2">
    <source>
        <dbReference type="Proteomes" id="UP000320811"/>
    </source>
</evidence>